<dbReference type="GO" id="GO:0006631">
    <property type="term" value="P:fatty acid metabolic process"/>
    <property type="evidence" value="ECO:0007669"/>
    <property type="project" value="TreeGrafter"/>
</dbReference>
<reference evidence="4 5" key="1">
    <citation type="submission" date="2014-03" db="EMBL/GenBank/DDBJ databases">
        <title>Bradyrhizobium valentinum sp. nov., isolated from effective nodules of Lupinus mariae-josephae, a lupine endemic of basic-lime soils in Eastern Spain.</title>
        <authorList>
            <person name="Duran D."/>
            <person name="Rey L."/>
            <person name="Navarro A."/>
            <person name="Busquets A."/>
            <person name="Imperial J."/>
            <person name="Ruiz-Argueso T."/>
        </authorList>
    </citation>
    <scope>NUCLEOTIDE SEQUENCE [LARGE SCALE GENOMIC DNA]</scope>
    <source>
        <strain evidence="4 5">CCBAU 23086</strain>
    </source>
</reference>
<dbReference type="EMBL" id="LLYB01000031">
    <property type="protein sequence ID" value="KRR28136.1"/>
    <property type="molecule type" value="Genomic_DNA"/>
</dbReference>
<evidence type="ECO:0000313" key="5">
    <source>
        <dbReference type="Proteomes" id="UP000051660"/>
    </source>
</evidence>
<dbReference type="RefSeq" id="WP_057856088.1">
    <property type="nucleotide sequence ID" value="NZ_LLYB01000031.1"/>
</dbReference>
<dbReference type="OrthoDB" id="9803968at2"/>
<dbReference type="STRING" id="722472.SAMN05444321_2493"/>
<dbReference type="SUPFAM" id="SSF56801">
    <property type="entry name" value="Acetyl-CoA synthetase-like"/>
    <property type="match status" value="1"/>
</dbReference>
<dbReference type="Gene3D" id="3.30.300.30">
    <property type="match status" value="1"/>
</dbReference>
<dbReference type="InterPro" id="IPR042099">
    <property type="entry name" value="ANL_N_sf"/>
</dbReference>
<protein>
    <submittedName>
        <fullName evidence="4">Malonyl-CoA synthase</fullName>
    </submittedName>
</protein>
<dbReference type="InterPro" id="IPR000873">
    <property type="entry name" value="AMP-dep_synth/lig_dom"/>
</dbReference>
<dbReference type="NCBIfam" id="NF005702">
    <property type="entry name" value="PRK07514.1"/>
    <property type="match status" value="1"/>
</dbReference>
<sequence>MNTSANANLFSRLFDTLDDPNRLAIEMLDGTRISYGDLIARAGQMANVLVARGVKPGDRVAAQTEKSVPALVLYLATVRAGAVYLPLNTAYTLNELDYFISDAEPSLVVCDPSKADGIGAIAAKVKAKVETLGPDGKGSLTDAAAKADAAFATIARANDDLAAILYTSGTTGRSKGAMLTHDNLASNSYSLVDYWRFTDKDVLIHALPIYHTHGLFVASNVTLFARASMIFLPKFDPELIIKLMARATVLMGVPTFYTRLLQSPALSKESSKHMRLFISGSAPLLADTHREWSARTGHAVLERYGMTETNMNTSNPYDGERVPGAVGFPLPGVSVRVTDPETAKELARDEIGMIEVKGPNVFKGYWRMPEKTKSEFRDDGFFITGDLGKIDPKGYVHILGRGKDLVISGGFNVYPKEIESEIDAMPGVIESAVIGVPHADFGEGVTAVVVCNKGAEVTEAGVLNALDGRLAKFKMPKRVFVVNELPRNAMGKVQKNILRDTYKDLYSKK</sequence>
<dbReference type="InterPro" id="IPR045851">
    <property type="entry name" value="AMP-bd_C_sf"/>
</dbReference>
<evidence type="ECO:0000259" key="2">
    <source>
        <dbReference type="Pfam" id="PF00501"/>
    </source>
</evidence>
<dbReference type="Pfam" id="PF13193">
    <property type="entry name" value="AMP-binding_C"/>
    <property type="match status" value="1"/>
</dbReference>
<dbReference type="Gene3D" id="3.40.50.12780">
    <property type="entry name" value="N-terminal domain of ligase-like"/>
    <property type="match status" value="1"/>
</dbReference>
<dbReference type="Pfam" id="PF00501">
    <property type="entry name" value="AMP-binding"/>
    <property type="match status" value="1"/>
</dbReference>
<dbReference type="InterPro" id="IPR025110">
    <property type="entry name" value="AMP-bd_C"/>
</dbReference>
<proteinExistence type="inferred from homology"/>
<comment type="caution">
    <text evidence="4">The sequence shown here is derived from an EMBL/GenBank/DDBJ whole genome shotgun (WGS) entry which is preliminary data.</text>
</comment>
<evidence type="ECO:0000259" key="3">
    <source>
        <dbReference type="Pfam" id="PF13193"/>
    </source>
</evidence>
<dbReference type="AlphaFoldDB" id="A0A0R3N6N2"/>
<name>A0A0R3N6N2_9BRAD</name>
<dbReference type="GO" id="GO:0031956">
    <property type="term" value="F:medium-chain fatty acid-CoA ligase activity"/>
    <property type="evidence" value="ECO:0007669"/>
    <property type="project" value="TreeGrafter"/>
</dbReference>
<evidence type="ECO:0000256" key="1">
    <source>
        <dbReference type="ARBA" id="ARBA00006432"/>
    </source>
</evidence>
<gene>
    <name evidence="4" type="ORF">CQ14_37945</name>
</gene>
<dbReference type="CDD" id="cd05941">
    <property type="entry name" value="MCS"/>
    <property type="match status" value="1"/>
</dbReference>
<feature type="domain" description="AMP-binding enzyme C-terminal" evidence="3">
    <location>
        <begin position="417"/>
        <end position="492"/>
    </location>
</feature>
<dbReference type="Proteomes" id="UP000051660">
    <property type="component" value="Unassembled WGS sequence"/>
</dbReference>
<comment type="similarity">
    <text evidence="1">Belongs to the ATP-dependent AMP-binding enzyme family.</text>
</comment>
<organism evidence="4 5">
    <name type="scientific">Bradyrhizobium lablabi</name>
    <dbReference type="NCBI Taxonomy" id="722472"/>
    <lineage>
        <taxon>Bacteria</taxon>
        <taxon>Pseudomonadati</taxon>
        <taxon>Pseudomonadota</taxon>
        <taxon>Alphaproteobacteria</taxon>
        <taxon>Hyphomicrobiales</taxon>
        <taxon>Nitrobacteraceae</taxon>
        <taxon>Bradyrhizobium</taxon>
    </lineage>
</organism>
<feature type="domain" description="AMP-dependent synthetase/ligase" evidence="2">
    <location>
        <begin position="20"/>
        <end position="366"/>
    </location>
</feature>
<dbReference type="InterPro" id="IPR020845">
    <property type="entry name" value="AMP-binding_CS"/>
</dbReference>
<dbReference type="PANTHER" id="PTHR43201:SF8">
    <property type="entry name" value="ACYL-COA SYNTHETASE FAMILY MEMBER 3"/>
    <property type="match status" value="1"/>
</dbReference>
<accession>A0A0R3N6N2</accession>
<evidence type="ECO:0000313" key="4">
    <source>
        <dbReference type="EMBL" id="KRR28136.1"/>
    </source>
</evidence>
<dbReference type="PANTHER" id="PTHR43201">
    <property type="entry name" value="ACYL-COA SYNTHETASE"/>
    <property type="match status" value="1"/>
</dbReference>
<dbReference type="PROSITE" id="PS00455">
    <property type="entry name" value="AMP_BINDING"/>
    <property type="match status" value="1"/>
</dbReference>